<feature type="domain" description="ABC transmembrane type-2" evidence="10">
    <location>
        <begin position="35"/>
        <end position="253"/>
    </location>
</feature>
<keyword evidence="5" id="KW-0997">Cell inner membrane</keyword>
<dbReference type="STRING" id="512399.A8709_05405"/>
<evidence type="ECO:0000256" key="1">
    <source>
        <dbReference type="ARBA" id="ARBA00004429"/>
    </source>
</evidence>
<feature type="transmembrane region" description="Helical" evidence="9">
    <location>
        <begin position="34"/>
        <end position="56"/>
    </location>
</feature>
<dbReference type="InterPro" id="IPR000412">
    <property type="entry name" value="ABC_2_transport"/>
</dbReference>
<keyword evidence="8 9" id="KW-0472">Membrane</keyword>
<keyword evidence="4 9" id="KW-1003">Cell membrane</keyword>
<dbReference type="InterPro" id="IPR047817">
    <property type="entry name" value="ABC2_TM_bact-type"/>
</dbReference>
<dbReference type="GO" id="GO:0015920">
    <property type="term" value="P:lipopolysaccharide transport"/>
    <property type="evidence" value="ECO:0007669"/>
    <property type="project" value="TreeGrafter"/>
</dbReference>
<keyword evidence="3 9" id="KW-0813">Transport</keyword>
<dbReference type="RefSeq" id="WP_065857875.1">
    <property type="nucleotide sequence ID" value="NZ_LYPC01000028.1"/>
</dbReference>
<evidence type="ECO:0000256" key="4">
    <source>
        <dbReference type="ARBA" id="ARBA00022475"/>
    </source>
</evidence>
<sequence>MNKLFVMFIGFVKYKNLLFELVVRDIKVRYRKSVLGLLWTLLNPLMMMTVMTIVFSSLFKSNIPHFPVYFLTGSILFNFHSESTSQALMSIISNASLIKKVYIPKYLFPLSRVLSSLVNLGFAFVALLLVMVFDGAPINATVLLFFIPIVYLILFTTGLGLILSAVTVFFRDISHLYGVLTLLWTYMTPIFYPASIISDHYKWIFKYNPMYYFINFFREIMINGNFPGFVDNLLCFSIGILSMIVGLFTFYKCQNKFILHV</sequence>
<accession>A0A1C0ZSS7</accession>
<dbReference type="InterPro" id="IPR013525">
    <property type="entry name" value="ABC2_TM"/>
</dbReference>
<dbReference type="EMBL" id="LYPC01000028">
    <property type="protein sequence ID" value="OCT11126.1"/>
    <property type="molecule type" value="Genomic_DNA"/>
</dbReference>
<evidence type="ECO:0000256" key="9">
    <source>
        <dbReference type="RuleBase" id="RU361157"/>
    </source>
</evidence>
<evidence type="ECO:0000256" key="2">
    <source>
        <dbReference type="ARBA" id="ARBA00007783"/>
    </source>
</evidence>
<evidence type="ECO:0000256" key="3">
    <source>
        <dbReference type="ARBA" id="ARBA00022448"/>
    </source>
</evidence>
<dbReference type="PROSITE" id="PS51012">
    <property type="entry name" value="ABC_TM2"/>
    <property type="match status" value="1"/>
</dbReference>
<keyword evidence="6 9" id="KW-0812">Transmembrane</keyword>
<dbReference type="Pfam" id="PF01061">
    <property type="entry name" value="ABC2_membrane"/>
    <property type="match status" value="1"/>
</dbReference>
<feature type="transmembrane region" description="Helical" evidence="9">
    <location>
        <begin position="113"/>
        <end position="133"/>
    </location>
</feature>
<comment type="caution">
    <text evidence="11">The sequence shown here is derived from an EMBL/GenBank/DDBJ whole genome shotgun (WGS) entry which is preliminary data.</text>
</comment>
<dbReference type="GO" id="GO:0140359">
    <property type="term" value="F:ABC-type transporter activity"/>
    <property type="evidence" value="ECO:0007669"/>
    <property type="project" value="InterPro"/>
</dbReference>
<evidence type="ECO:0000256" key="6">
    <source>
        <dbReference type="ARBA" id="ARBA00022692"/>
    </source>
</evidence>
<evidence type="ECO:0000313" key="12">
    <source>
        <dbReference type="Proteomes" id="UP000093309"/>
    </source>
</evidence>
<proteinExistence type="inferred from homology"/>
<dbReference type="PANTHER" id="PTHR30413:SF8">
    <property type="entry name" value="TRANSPORT PERMEASE PROTEIN"/>
    <property type="match status" value="1"/>
</dbReference>
<dbReference type="PANTHER" id="PTHR30413">
    <property type="entry name" value="INNER MEMBRANE TRANSPORT PERMEASE"/>
    <property type="match status" value="1"/>
</dbReference>
<feature type="transmembrane region" description="Helical" evidence="9">
    <location>
        <begin position="68"/>
        <end position="92"/>
    </location>
</feature>
<dbReference type="Proteomes" id="UP000093309">
    <property type="component" value="Unassembled WGS sequence"/>
</dbReference>
<gene>
    <name evidence="11" type="ORF">A8709_05405</name>
</gene>
<evidence type="ECO:0000313" key="11">
    <source>
        <dbReference type="EMBL" id="OCT11126.1"/>
    </source>
</evidence>
<dbReference type="GO" id="GO:0043190">
    <property type="term" value="C:ATP-binding cassette (ABC) transporter complex"/>
    <property type="evidence" value="ECO:0007669"/>
    <property type="project" value="InterPro"/>
</dbReference>
<dbReference type="PRINTS" id="PR00164">
    <property type="entry name" value="ABC2TRNSPORT"/>
</dbReference>
<evidence type="ECO:0000256" key="7">
    <source>
        <dbReference type="ARBA" id="ARBA00022989"/>
    </source>
</evidence>
<evidence type="ECO:0000259" key="10">
    <source>
        <dbReference type="PROSITE" id="PS51012"/>
    </source>
</evidence>
<feature type="transmembrane region" description="Helical" evidence="9">
    <location>
        <begin position="145"/>
        <end position="170"/>
    </location>
</feature>
<feature type="transmembrane region" description="Helical" evidence="9">
    <location>
        <begin position="229"/>
        <end position="251"/>
    </location>
</feature>
<organism evidence="11 12">
    <name type="scientific">Paenibacillus pectinilyticus</name>
    <dbReference type="NCBI Taxonomy" id="512399"/>
    <lineage>
        <taxon>Bacteria</taxon>
        <taxon>Bacillati</taxon>
        <taxon>Bacillota</taxon>
        <taxon>Bacilli</taxon>
        <taxon>Bacillales</taxon>
        <taxon>Paenibacillaceae</taxon>
        <taxon>Paenibacillus</taxon>
    </lineage>
</organism>
<feature type="transmembrane region" description="Helical" evidence="9">
    <location>
        <begin position="177"/>
        <end position="197"/>
    </location>
</feature>
<evidence type="ECO:0000256" key="8">
    <source>
        <dbReference type="ARBA" id="ARBA00023136"/>
    </source>
</evidence>
<protein>
    <recommendedName>
        <fullName evidence="9">Transport permease protein</fullName>
    </recommendedName>
</protein>
<keyword evidence="7 9" id="KW-1133">Transmembrane helix</keyword>
<comment type="subcellular location">
    <subcellularLocation>
        <location evidence="1">Cell inner membrane</location>
        <topology evidence="1">Multi-pass membrane protein</topology>
    </subcellularLocation>
    <subcellularLocation>
        <location evidence="9">Cell membrane</location>
        <topology evidence="9">Multi-pass membrane protein</topology>
    </subcellularLocation>
</comment>
<name>A0A1C0ZSS7_9BACL</name>
<dbReference type="AlphaFoldDB" id="A0A1C0ZSS7"/>
<evidence type="ECO:0000256" key="5">
    <source>
        <dbReference type="ARBA" id="ARBA00022519"/>
    </source>
</evidence>
<keyword evidence="12" id="KW-1185">Reference proteome</keyword>
<reference evidence="12" key="1">
    <citation type="submission" date="2016-05" db="EMBL/GenBank/DDBJ databases">
        <title>Paenibacillus oryzae. sp. nov., isolated from the rice root.</title>
        <authorList>
            <person name="Zhang J."/>
            <person name="Zhang X."/>
        </authorList>
    </citation>
    <scope>NUCLEOTIDE SEQUENCE [LARGE SCALE GENOMIC DNA]</scope>
    <source>
        <strain evidence="12">KCTC13222</strain>
    </source>
</reference>
<comment type="similarity">
    <text evidence="2 9">Belongs to the ABC-2 integral membrane protein family.</text>
</comment>